<comment type="caution">
    <text evidence="4">The sequence shown here is derived from an EMBL/GenBank/DDBJ whole genome shotgun (WGS) entry which is preliminary data.</text>
</comment>
<keyword evidence="5" id="KW-1185">Reference proteome</keyword>
<proteinExistence type="predicted"/>
<dbReference type="GO" id="GO:0016020">
    <property type="term" value="C:membrane"/>
    <property type="evidence" value="ECO:0007669"/>
    <property type="project" value="TreeGrafter"/>
</dbReference>
<dbReference type="GO" id="GO:0042626">
    <property type="term" value="F:ATPase-coupled transmembrane transporter activity"/>
    <property type="evidence" value="ECO:0007669"/>
    <property type="project" value="TreeGrafter"/>
</dbReference>
<dbReference type="InterPro" id="IPR027417">
    <property type="entry name" value="P-loop_NTPase"/>
</dbReference>
<evidence type="ECO:0000256" key="2">
    <source>
        <dbReference type="ARBA" id="ARBA00022840"/>
    </source>
</evidence>
<accession>A0AAQ4DY05</accession>
<keyword evidence="1" id="KW-0547">Nucleotide-binding</keyword>
<feature type="region of interest" description="Disordered" evidence="3">
    <location>
        <begin position="1"/>
        <end position="26"/>
    </location>
</feature>
<dbReference type="EMBL" id="JARKHS020025561">
    <property type="protein sequence ID" value="KAK8767345.1"/>
    <property type="molecule type" value="Genomic_DNA"/>
</dbReference>
<organism evidence="4 5">
    <name type="scientific">Amblyomma americanum</name>
    <name type="common">Lone star tick</name>
    <dbReference type="NCBI Taxonomy" id="6943"/>
    <lineage>
        <taxon>Eukaryota</taxon>
        <taxon>Metazoa</taxon>
        <taxon>Ecdysozoa</taxon>
        <taxon>Arthropoda</taxon>
        <taxon>Chelicerata</taxon>
        <taxon>Arachnida</taxon>
        <taxon>Acari</taxon>
        <taxon>Parasitiformes</taxon>
        <taxon>Ixodida</taxon>
        <taxon>Ixodoidea</taxon>
        <taxon>Ixodidae</taxon>
        <taxon>Amblyomminae</taxon>
        <taxon>Amblyomma</taxon>
    </lineage>
</organism>
<evidence type="ECO:0000256" key="1">
    <source>
        <dbReference type="ARBA" id="ARBA00022741"/>
    </source>
</evidence>
<name>A0AAQ4DY05_AMBAM</name>
<evidence type="ECO:0000256" key="3">
    <source>
        <dbReference type="SAM" id="MobiDB-lite"/>
    </source>
</evidence>
<gene>
    <name evidence="4" type="ORF">V5799_005885</name>
</gene>
<dbReference type="Gene3D" id="3.40.50.300">
    <property type="entry name" value="P-loop containing nucleotide triphosphate hydrolases"/>
    <property type="match status" value="1"/>
</dbReference>
<sequence>MAPASARETNGGARKRTSTGRTSHPMSCIRGCLLQMIVFTISCSKIGLHDLRSKLTITRRTRCSSQAPVRANLDPFKTKSDEDIWAALELSHLKAFVDKGLEHEVQEGGENLGSA</sequence>
<protein>
    <submittedName>
        <fullName evidence="4">Uncharacterized protein</fullName>
    </submittedName>
</protein>
<reference evidence="4 5" key="1">
    <citation type="journal article" date="2023" name="Arcadia Sci">
        <title>De novo assembly of a long-read Amblyomma americanum tick genome.</title>
        <authorList>
            <person name="Chou S."/>
            <person name="Poskanzer K.E."/>
            <person name="Rollins M."/>
            <person name="Thuy-Boun P.S."/>
        </authorList>
    </citation>
    <scope>NUCLEOTIDE SEQUENCE [LARGE SCALE GENOMIC DNA]</scope>
    <source>
        <strain evidence="4">F_SG_1</strain>
        <tissue evidence="4">Salivary glands</tissue>
    </source>
</reference>
<keyword evidence="2" id="KW-0067">ATP-binding</keyword>
<dbReference type="AlphaFoldDB" id="A0AAQ4DY05"/>
<evidence type="ECO:0000313" key="4">
    <source>
        <dbReference type="EMBL" id="KAK8767345.1"/>
    </source>
</evidence>
<dbReference type="Proteomes" id="UP001321473">
    <property type="component" value="Unassembled WGS sequence"/>
</dbReference>
<evidence type="ECO:0000313" key="5">
    <source>
        <dbReference type="Proteomes" id="UP001321473"/>
    </source>
</evidence>
<dbReference type="GO" id="GO:0005524">
    <property type="term" value="F:ATP binding"/>
    <property type="evidence" value="ECO:0007669"/>
    <property type="project" value="UniProtKB-KW"/>
</dbReference>
<dbReference type="PANTHER" id="PTHR24223">
    <property type="entry name" value="ATP-BINDING CASSETTE SUB-FAMILY C"/>
    <property type="match status" value="1"/>
</dbReference>
<dbReference type="InterPro" id="IPR050173">
    <property type="entry name" value="ABC_transporter_C-like"/>
</dbReference>